<reference evidence="1 2" key="1">
    <citation type="journal article" date="2012" name="Genome Biol.">
        <title>The genome of the polar eukaryotic microalga coccomyxa subellipsoidea reveals traits of cold adaptation.</title>
        <authorList>
            <person name="Blanc G."/>
            <person name="Agarkova I."/>
            <person name="Grimwood J."/>
            <person name="Kuo A."/>
            <person name="Brueggeman A."/>
            <person name="Dunigan D."/>
            <person name="Gurnon J."/>
            <person name="Ladunga I."/>
            <person name="Lindquist E."/>
            <person name="Lucas S."/>
            <person name="Pangilinan J."/>
            <person name="Proschold T."/>
            <person name="Salamov A."/>
            <person name="Schmutz J."/>
            <person name="Weeks D."/>
            <person name="Yamada T."/>
            <person name="Claverie J.M."/>
            <person name="Grigoriev I."/>
            <person name="Van Etten J."/>
            <person name="Lomsadze A."/>
            <person name="Borodovsky M."/>
        </authorList>
    </citation>
    <scope>NUCLEOTIDE SEQUENCE [LARGE SCALE GENOMIC DNA]</scope>
    <source>
        <strain evidence="1 2">C-169</strain>
    </source>
</reference>
<evidence type="ECO:0000313" key="2">
    <source>
        <dbReference type="Proteomes" id="UP000007264"/>
    </source>
</evidence>
<gene>
    <name evidence="1" type="ORF">COCSUDRAFT_34566</name>
</gene>
<dbReference type="KEGG" id="csl:COCSUDRAFT_34566"/>
<comment type="caution">
    <text evidence="1">The sequence shown here is derived from an EMBL/GenBank/DDBJ whole genome shotgun (WGS) entry which is preliminary data.</text>
</comment>
<proteinExistence type="predicted"/>
<organism evidence="1 2">
    <name type="scientific">Coccomyxa subellipsoidea (strain C-169)</name>
    <name type="common">Green microalga</name>
    <dbReference type="NCBI Taxonomy" id="574566"/>
    <lineage>
        <taxon>Eukaryota</taxon>
        <taxon>Viridiplantae</taxon>
        <taxon>Chlorophyta</taxon>
        <taxon>core chlorophytes</taxon>
        <taxon>Trebouxiophyceae</taxon>
        <taxon>Trebouxiophyceae incertae sedis</taxon>
        <taxon>Coccomyxaceae</taxon>
        <taxon>Coccomyxa</taxon>
        <taxon>Coccomyxa subellipsoidea</taxon>
    </lineage>
</organism>
<dbReference type="AlphaFoldDB" id="I0YJ52"/>
<name>I0YJ52_COCSC</name>
<accession>I0YJ52</accession>
<dbReference type="GeneID" id="17036332"/>
<dbReference type="EMBL" id="AGSI01000024">
    <property type="protein sequence ID" value="EIE18421.1"/>
    <property type="molecule type" value="Genomic_DNA"/>
</dbReference>
<protein>
    <submittedName>
        <fullName evidence="1">Uncharacterized protein</fullName>
    </submittedName>
</protein>
<keyword evidence="2" id="KW-1185">Reference proteome</keyword>
<dbReference type="Proteomes" id="UP000007264">
    <property type="component" value="Unassembled WGS sequence"/>
</dbReference>
<dbReference type="RefSeq" id="XP_005642965.1">
    <property type="nucleotide sequence ID" value="XM_005642908.1"/>
</dbReference>
<evidence type="ECO:0000313" key="1">
    <source>
        <dbReference type="EMBL" id="EIE18421.1"/>
    </source>
</evidence>
<sequence length="61" mass="6593">MLQIHGKNIDAAPKPALPILRSLHNMNWVGLKYAALLHRLALLQTSRQAKAGIIGIIAASL</sequence>